<evidence type="ECO:0000313" key="3">
    <source>
        <dbReference type="Proteomes" id="UP000054270"/>
    </source>
</evidence>
<evidence type="ECO:0000313" key="2">
    <source>
        <dbReference type="EMBL" id="KJA25523.1"/>
    </source>
</evidence>
<protein>
    <submittedName>
        <fullName evidence="2">Uncharacterized protein</fullName>
    </submittedName>
</protein>
<organism evidence="2 3">
    <name type="scientific">Hypholoma sublateritium (strain FD-334 SS-4)</name>
    <dbReference type="NCBI Taxonomy" id="945553"/>
    <lineage>
        <taxon>Eukaryota</taxon>
        <taxon>Fungi</taxon>
        <taxon>Dikarya</taxon>
        <taxon>Basidiomycota</taxon>
        <taxon>Agaricomycotina</taxon>
        <taxon>Agaricomycetes</taxon>
        <taxon>Agaricomycetidae</taxon>
        <taxon>Agaricales</taxon>
        <taxon>Agaricineae</taxon>
        <taxon>Strophariaceae</taxon>
        <taxon>Hypholoma</taxon>
    </lineage>
</organism>
<keyword evidence="3" id="KW-1185">Reference proteome</keyword>
<proteinExistence type="predicted"/>
<dbReference type="EMBL" id="KN817531">
    <property type="protein sequence ID" value="KJA25523.1"/>
    <property type="molecule type" value="Genomic_DNA"/>
</dbReference>
<evidence type="ECO:0000256" key="1">
    <source>
        <dbReference type="SAM" id="MobiDB-lite"/>
    </source>
</evidence>
<gene>
    <name evidence="2" type="ORF">HYPSUDRAFT_85269</name>
</gene>
<reference evidence="3" key="1">
    <citation type="submission" date="2014-04" db="EMBL/GenBank/DDBJ databases">
        <title>Evolutionary Origins and Diversification of the Mycorrhizal Mutualists.</title>
        <authorList>
            <consortium name="DOE Joint Genome Institute"/>
            <consortium name="Mycorrhizal Genomics Consortium"/>
            <person name="Kohler A."/>
            <person name="Kuo A."/>
            <person name="Nagy L.G."/>
            <person name="Floudas D."/>
            <person name="Copeland A."/>
            <person name="Barry K.W."/>
            <person name="Cichocki N."/>
            <person name="Veneault-Fourrey C."/>
            <person name="LaButti K."/>
            <person name="Lindquist E.A."/>
            <person name="Lipzen A."/>
            <person name="Lundell T."/>
            <person name="Morin E."/>
            <person name="Murat C."/>
            <person name="Riley R."/>
            <person name="Ohm R."/>
            <person name="Sun H."/>
            <person name="Tunlid A."/>
            <person name="Henrissat B."/>
            <person name="Grigoriev I.V."/>
            <person name="Hibbett D.S."/>
            <person name="Martin F."/>
        </authorList>
    </citation>
    <scope>NUCLEOTIDE SEQUENCE [LARGE SCALE GENOMIC DNA]</scope>
    <source>
        <strain evidence="3">FD-334 SS-4</strain>
    </source>
</reference>
<name>A0A0D2MNM3_HYPSF</name>
<feature type="region of interest" description="Disordered" evidence="1">
    <location>
        <begin position="26"/>
        <end position="58"/>
    </location>
</feature>
<sequence length="72" mass="8031">MLPYTCTDNCWCIPHSVALTDLRAVPTEPSSCHRPDGRHSSAQSSLHHTHKLPSRTNPVPVTPVVFIQFMSH</sequence>
<accession>A0A0D2MNM3</accession>
<dbReference type="Proteomes" id="UP000054270">
    <property type="component" value="Unassembled WGS sequence"/>
</dbReference>
<dbReference type="AlphaFoldDB" id="A0A0D2MNM3"/>